<dbReference type="Gene3D" id="3.20.20.300">
    <property type="entry name" value="Glycoside hydrolase, family 3, N-terminal domain"/>
    <property type="match status" value="1"/>
</dbReference>
<feature type="signal peptide" evidence="19">
    <location>
        <begin position="1"/>
        <end position="17"/>
    </location>
</feature>
<dbReference type="PANTHER" id="PTHR42721:SF13">
    <property type="entry name" value="EXO-1,4-BETA-XYLOSIDASE XLND"/>
    <property type="match status" value="1"/>
</dbReference>
<dbReference type="Gene3D" id="3.40.50.1700">
    <property type="entry name" value="Glycoside hydrolase family 3 C-terminal domain"/>
    <property type="match status" value="1"/>
</dbReference>
<dbReference type="FunFam" id="3.20.20.300:FF:000009">
    <property type="entry name" value="Exo-1,4-beta-xylosidase xlnD"/>
    <property type="match status" value="1"/>
</dbReference>
<evidence type="ECO:0000256" key="2">
    <source>
        <dbReference type="ARBA" id="ARBA00004851"/>
    </source>
</evidence>
<dbReference type="Gene3D" id="2.60.40.10">
    <property type="entry name" value="Immunoglobulins"/>
    <property type="match status" value="1"/>
</dbReference>
<dbReference type="GO" id="GO:0031222">
    <property type="term" value="P:arabinan catabolic process"/>
    <property type="evidence" value="ECO:0007669"/>
    <property type="project" value="TreeGrafter"/>
</dbReference>
<dbReference type="SUPFAM" id="SSF52279">
    <property type="entry name" value="Beta-D-glucan exohydrolase, C-terminal domain"/>
    <property type="match status" value="1"/>
</dbReference>
<dbReference type="SMART" id="SM01217">
    <property type="entry name" value="Fn3_like"/>
    <property type="match status" value="1"/>
</dbReference>
<evidence type="ECO:0000256" key="12">
    <source>
        <dbReference type="ARBA" id="ARBA00024574"/>
    </source>
</evidence>
<evidence type="ECO:0000256" key="10">
    <source>
        <dbReference type="ARBA" id="ARBA00023295"/>
    </source>
</evidence>
<feature type="domain" description="Fibronectin type III-like" evidence="20">
    <location>
        <begin position="710"/>
        <end position="782"/>
    </location>
</feature>
<name>A0A319DVN9_9EURO</name>
<evidence type="ECO:0000256" key="11">
    <source>
        <dbReference type="ARBA" id="ARBA00023326"/>
    </source>
</evidence>
<keyword evidence="7" id="KW-0378">Hydrolase</keyword>
<evidence type="ECO:0000256" key="13">
    <source>
        <dbReference type="ARBA" id="ARBA00025331"/>
    </source>
</evidence>
<feature type="chain" id="PRO_5016440449" description="xylan 1,4-beta-xylosidase" evidence="19">
    <location>
        <begin position="18"/>
        <end position="811"/>
    </location>
</feature>
<dbReference type="UniPathway" id="UPA00114"/>
<evidence type="ECO:0000256" key="7">
    <source>
        <dbReference type="ARBA" id="ARBA00022801"/>
    </source>
</evidence>
<evidence type="ECO:0000256" key="19">
    <source>
        <dbReference type="SAM" id="SignalP"/>
    </source>
</evidence>
<comment type="catalytic activity">
    <reaction evidence="12">
        <text>Hydrolysis of (1-&gt;4)-beta-D-xylans, to remove successive D-xylose residues from the non-reducing termini.</text>
        <dbReference type="EC" id="3.2.1.37"/>
    </reaction>
</comment>
<organism evidence="21 22">
    <name type="scientific">Aspergillus uvarum CBS 121591</name>
    <dbReference type="NCBI Taxonomy" id="1448315"/>
    <lineage>
        <taxon>Eukaryota</taxon>
        <taxon>Fungi</taxon>
        <taxon>Dikarya</taxon>
        <taxon>Ascomycota</taxon>
        <taxon>Pezizomycotina</taxon>
        <taxon>Eurotiomycetes</taxon>
        <taxon>Eurotiomycetidae</taxon>
        <taxon>Eurotiales</taxon>
        <taxon>Aspergillaceae</taxon>
        <taxon>Aspergillus</taxon>
        <taxon>Aspergillus subgen. Circumdati</taxon>
    </lineage>
</organism>
<evidence type="ECO:0000256" key="1">
    <source>
        <dbReference type="ARBA" id="ARBA00004613"/>
    </source>
</evidence>
<evidence type="ECO:0000256" key="14">
    <source>
        <dbReference type="ARBA" id="ARBA00026107"/>
    </source>
</evidence>
<dbReference type="FunFam" id="3.40.50.1700:FF:000007">
    <property type="entry name" value="Exo-1,4-beta-xylosidase xlnD"/>
    <property type="match status" value="1"/>
</dbReference>
<dbReference type="Pfam" id="PF01915">
    <property type="entry name" value="Glyco_hydro_3_C"/>
    <property type="match status" value="1"/>
</dbReference>
<dbReference type="RefSeq" id="XP_025493272.1">
    <property type="nucleotide sequence ID" value="XM_025640673.1"/>
</dbReference>
<evidence type="ECO:0000256" key="9">
    <source>
        <dbReference type="ARBA" id="ARBA00023277"/>
    </source>
</evidence>
<dbReference type="AlphaFoldDB" id="A0A319DVN9"/>
<evidence type="ECO:0000256" key="15">
    <source>
        <dbReference type="ARBA" id="ARBA00041508"/>
    </source>
</evidence>
<evidence type="ECO:0000256" key="4">
    <source>
        <dbReference type="ARBA" id="ARBA00022525"/>
    </source>
</evidence>
<dbReference type="InterPro" id="IPR026891">
    <property type="entry name" value="Fn3-like"/>
</dbReference>
<dbReference type="STRING" id="1448315.A0A319DVN9"/>
<dbReference type="GO" id="GO:0046556">
    <property type="term" value="F:alpha-L-arabinofuranosidase activity"/>
    <property type="evidence" value="ECO:0007669"/>
    <property type="project" value="TreeGrafter"/>
</dbReference>
<evidence type="ECO:0000256" key="6">
    <source>
        <dbReference type="ARBA" id="ARBA00022729"/>
    </source>
</evidence>
<dbReference type="VEuPathDB" id="FungiDB:BO82DRAFT_431117"/>
<dbReference type="InterPro" id="IPR036962">
    <property type="entry name" value="Glyco_hydro_3_N_sf"/>
</dbReference>
<dbReference type="PANTHER" id="PTHR42721">
    <property type="entry name" value="SUGAR HYDROLASE-RELATED"/>
    <property type="match status" value="1"/>
</dbReference>
<dbReference type="EMBL" id="KZ821691">
    <property type="protein sequence ID" value="PYH83072.1"/>
    <property type="molecule type" value="Genomic_DNA"/>
</dbReference>
<evidence type="ECO:0000313" key="22">
    <source>
        <dbReference type="Proteomes" id="UP000248340"/>
    </source>
</evidence>
<dbReference type="GO" id="GO:0005576">
    <property type="term" value="C:extracellular region"/>
    <property type="evidence" value="ECO:0007669"/>
    <property type="project" value="UniProtKB-SubCell"/>
</dbReference>
<dbReference type="EC" id="3.2.1.37" evidence="14"/>
<protein>
    <recommendedName>
        <fullName evidence="14">xylan 1,4-beta-xylosidase</fullName>
        <ecNumber evidence="14">3.2.1.37</ecNumber>
    </recommendedName>
    <alternativeName>
        <fullName evidence="17">1,4-beta-D-xylan xylohydrolase xlnD</fullName>
    </alternativeName>
    <alternativeName>
        <fullName evidence="18">Beta-xylosidase A</fullName>
    </alternativeName>
    <alternativeName>
        <fullName evidence="16">Beta-xylosidase xlnD</fullName>
    </alternativeName>
    <alternativeName>
        <fullName evidence="15">Xylobiase xlnD</fullName>
    </alternativeName>
</protein>
<proteinExistence type="inferred from homology"/>
<dbReference type="InterPro" id="IPR017853">
    <property type="entry name" value="GH"/>
</dbReference>
<dbReference type="SUPFAM" id="SSF51445">
    <property type="entry name" value="(Trans)glycosidases"/>
    <property type="match status" value="1"/>
</dbReference>
<dbReference type="GO" id="GO:0009044">
    <property type="term" value="F:xylan 1,4-beta-xylosidase activity"/>
    <property type="evidence" value="ECO:0007669"/>
    <property type="project" value="UniProtKB-EC"/>
</dbReference>
<evidence type="ECO:0000256" key="17">
    <source>
        <dbReference type="ARBA" id="ARBA00041684"/>
    </source>
</evidence>
<evidence type="ECO:0000256" key="18">
    <source>
        <dbReference type="ARBA" id="ARBA00042744"/>
    </source>
</evidence>
<sequence length="811" mass="87128">MAVAALALLALLPQALGQHNSSYVDYNVEANPDLFPQCLDTISLSFPDCQSGPLSRNLVCDSTASPYDRAAALVSLFTLEELIANTGNTSPGVPRLGLPPYQVWSEALHGLARANFTDNGAYSWATSFPSPILSAAAFNRTLINQIASIISTQGRAFNNAGRFGLDVYSPNINTFRHPVWGRGQETPGEDAYTLTAAYAYEYITGIQGGVNPEHLKLAATAKHFAGYDIENWDNHSRLGNDVNITQQDLAEYYTPQFLVAARDAHVHSFMCSYNAVNGVPSCSNTFFLQTLLRDTFSFVDHGYVSGDCGAVYGVFNPHGYAANEPSAAADAILAGTDIDCGTSYQYHFNESITTGAVARDDIERGLIRLYANLVELGYFDGNSSSSSNPYRSLGWSDVQKTDAWNISYEAAVEGIVLLKNDGTLPLASPSEGKNKSIALIGPWANATTQLQGNYYGDAPYLISPVDAFTAAGYTVHYAPGTEISTNSTANFSAALSAARAADTIVFFGGIDNTIEAEAQDRSSIAWPGNQLELISQLAAEKSDHQPLVVYQMGGGQVDSSSLKSNPKVNALLWGGYPGQSGGLALRDILTGARAPAGRLTTTQYPAAYAESFSALDMNLRPNETTKNPGQTYMWYTGEPVYEFGHGLFYTTFNASLPSTQNTTTAAAPKYTFNISDLTSSAHPDTTTIGQRTLFNFTASVTNSGKRVSDYTALVYANTSTAGPSPYPNKWLVGFDRLAAVAKDGGTAELNVPVAVDRLARVDEEGNTVLFPGLYEVALNNEREVVVEVELVGEEVVLLKWPEEVQGVEGDE</sequence>
<dbReference type="InterPro" id="IPR001764">
    <property type="entry name" value="Glyco_hydro_3_N"/>
</dbReference>
<keyword evidence="8" id="KW-0325">Glycoprotein</keyword>
<dbReference type="GeneID" id="37143415"/>
<dbReference type="FunFam" id="2.60.40.10:FF:001420">
    <property type="entry name" value="Exo-1,4-beta-xylosidase xlnD"/>
    <property type="match status" value="1"/>
</dbReference>
<dbReference type="InterPro" id="IPR013783">
    <property type="entry name" value="Ig-like_fold"/>
</dbReference>
<comment type="similarity">
    <text evidence="3">Belongs to the glycosyl hydrolase 3 family.</text>
</comment>
<evidence type="ECO:0000313" key="21">
    <source>
        <dbReference type="EMBL" id="PYH83072.1"/>
    </source>
</evidence>
<gene>
    <name evidence="21" type="ORF">BO82DRAFT_431117</name>
</gene>
<comment type="function">
    <text evidence="13">Xylan 1,4-beta-xylosidase involved in the hydrolysis of xylan, a major structural heterogeneous polysaccharide found in plant biomass representing the second most abundant polysaccharide in the biosphere, after cellulose.</text>
</comment>
<dbReference type="Proteomes" id="UP000248340">
    <property type="component" value="Unassembled WGS sequence"/>
</dbReference>
<reference evidence="21 22" key="1">
    <citation type="submission" date="2016-12" db="EMBL/GenBank/DDBJ databases">
        <title>The genomes of Aspergillus section Nigri reveals drivers in fungal speciation.</title>
        <authorList>
            <consortium name="DOE Joint Genome Institute"/>
            <person name="Vesth T.C."/>
            <person name="Nybo J."/>
            <person name="Theobald S."/>
            <person name="Brandl J."/>
            <person name="Frisvad J.C."/>
            <person name="Nielsen K.F."/>
            <person name="Lyhne E.K."/>
            <person name="Kogle M.E."/>
            <person name="Kuo A."/>
            <person name="Riley R."/>
            <person name="Clum A."/>
            <person name="Nolan M."/>
            <person name="Lipzen A."/>
            <person name="Salamov A."/>
            <person name="Henrissat B."/>
            <person name="Wiebenga A."/>
            <person name="De Vries R.P."/>
            <person name="Grigoriev I.V."/>
            <person name="Mortensen U.H."/>
            <person name="Andersen M.R."/>
            <person name="Baker S.E."/>
        </authorList>
    </citation>
    <scope>NUCLEOTIDE SEQUENCE [LARGE SCALE GENOMIC DNA]</scope>
    <source>
        <strain evidence="21 22">CBS 121591</strain>
    </source>
</reference>
<keyword evidence="10" id="KW-0326">Glycosidase</keyword>
<evidence type="ECO:0000259" key="20">
    <source>
        <dbReference type="SMART" id="SM01217"/>
    </source>
</evidence>
<dbReference type="InterPro" id="IPR036881">
    <property type="entry name" value="Glyco_hydro_3_C_sf"/>
</dbReference>
<comment type="pathway">
    <text evidence="2">Glycan degradation; xylan degradation.</text>
</comment>
<dbReference type="OrthoDB" id="47059at2759"/>
<comment type="subcellular location">
    <subcellularLocation>
        <location evidence="1">Secreted</location>
    </subcellularLocation>
</comment>
<keyword evidence="5" id="KW-0858">Xylan degradation</keyword>
<accession>A0A319DVN9</accession>
<evidence type="ECO:0000256" key="8">
    <source>
        <dbReference type="ARBA" id="ARBA00023180"/>
    </source>
</evidence>
<evidence type="ECO:0000256" key="16">
    <source>
        <dbReference type="ARBA" id="ARBA00041545"/>
    </source>
</evidence>
<keyword evidence="9" id="KW-0119">Carbohydrate metabolism</keyword>
<dbReference type="InterPro" id="IPR002772">
    <property type="entry name" value="Glyco_hydro_3_C"/>
</dbReference>
<keyword evidence="6 19" id="KW-0732">Signal</keyword>
<evidence type="ECO:0000256" key="5">
    <source>
        <dbReference type="ARBA" id="ARBA00022651"/>
    </source>
</evidence>
<dbReference type="GO" id="GO:0045493">
    <property type="term" value="P:xylan catabolic process"/>
    <property type="evidence" value="ECO:0007669"/>
    <property type="project" value="UniProtKB-UniPathway"/>
</dbReference>
<keyword evidence="4" id="KW-0964">Secreted</keyword>
<keyword evidence="22" id="KW-1185">Reference proteome</keyword>
<dbReference type="InterPro" id="IPR044993">
    <property type="entry name" value="BXL"/>
</dbReference>
<dbReference type="Pfam" id="PF00933">
    <property type="entry name" value="Glyco_hydro_3"/>
    <property type="match status" value="1"/>
</dbReference>
<evidence type="ECO:0000256" key="3">
    <source>
        <dbReference type="ARBA" id="ARBA00005336"/>
    </source>
</evidence>
<keyword evidence="11" id="KW-0624">Polysaccharide degradation</keyword>